<sequence length="452" mass="52415">MNHKFHILIILLGMFIIPQTSHSQVDFNQKPTDDLGNVEDQFQEHFFEALKQQGIENYQRAIDELLKCRKLDDKSVVYYQLGKNYNKLKNFGAAEDALKRAVSKEPDNEWYLDELYDVYNQQGDTKKAIRTVKQLVKYHPDYRQDLASLYIKNKDYKDALKLLDELDKEFGISADRDYLRNQIYTLTGRDGDRIDNLQERLDNNPENETNYLALIYRYSETGETDKAYETAQKLLEVHPESKLVHLALYKFYLDKNETEKAIVSMKTVLTAPEINADAKTKVLNDFINFVSKNPDYEKDLVDVTALIDENKSFQTLVELAQYYLKLEDKPKALMYFEDALKLEPNNFSVIKDALLLQIDLNQEEKAIAKSERALELFPAQPILYLINGVAHNKLKQAKKAIRSLETGLDYVIEDQKMEADFYTQLSLAYKLDNNNSKSQSFAKKAAALTNQN</sequence>
<comment type="caution">
    <text evidence="3">The sequence shown here is derived from an EMBL/GenBank/DDBJ whole genome shotgun (WGS) entry which is preliminary data.</text>
</comment>
<accession>A0ABS3SLW7</accession>
<name>A0ABS3SLW7_9FLAO</name>
<dbReference type="PROSITE" id="PS50005">
    <property type="entry name" value="TPR"/>
    <property type="match status" value="3"/>
</dbReference>
<dbReference type="Proteomes" id="UP000681315">
    <property type="component" value="Unassembled WGS sequence"/>
</dbReference>
<keyword evidence="2" id="KW-0732">Signal</keyword>
<dbReference type="PANTHER" id="PTHR12558:SF13">
    <property type="entry name" value="CELL DIVISION CYCLE PROTEIN 27 HOMOLOG"/>
    <property type="match status" value="1"/>
</dbReference>
<feature type="repeat" description="TPR" evidence="1">
    <location>
        <begin position="313"/>
        <end position="346"/>
    </location>
</feature>
<dbReference type="SUPFAM" id="SSF48452">
    <property type="entry name" value="TPR-like"/>
    <property type="match status" value="1"/>
</dbReference>
<reference evidence="3 4" key="1">
    <citation type="submission" date="2021-03" db="EMBL/GenBank/DDBJ databases">
        <title>Gelidibacter sp. nov., isolated from costal sediment.</title>
        <authorList>
            <person name="Lun K.-Y."/>
        </authorList>
    </citation>
    <scope>NUCLEOTIDE SEQUENCE [LARGE SCALE GENOMIC DNA]</scope>
    <source>
        <strain evidence="3 4">DF109</strain>
    </source>
</reference>
<dbReference type="Pfam" id="PF14559">
    <property type="entry name" value="TPR_19"/>
    <property type="match status" value="1"/>
</dbReference>
<evidence type="ECO:0000256" key="1">
    <source>
        <dbReference type="PROSITE-ProRule" id="PRU00339"/>
    </source>
</evidence>
<proteinExistence type="predicted"/>
<dbReference type="SMART" id="SM00028">
    <property type="entry name" value="TPR"/>
    <property type="match status" value="5"/>
</dbReference>
<feature type="repeat" description="TPR" evidence="1">
    <location>
        <begin position="75"/>
        <end position="108"/>
    </location>
</feature>
<dbReference type="SUPFAM" id="SSF81901">
    <property type="entry name" value="HCP-like"/>
    <property type="match status" value="1"/>
</dbReference>
<feature type="signal peptide" evidence="2">
    <location>
        <begin position="1"/>
        <end position="23"/>
    </location>
</feature>
<feature type="chain" id="PRO_5045795398" evidence="2">
    <location>
        <begin position="24"/>
        <end position="452"/>
    </location>
</feature>
<dbReference type="RefSeq" id="WP_208231628.1">
    <property type="nucleotide sequence ID" value="NZ_JAGEVG010000001.1"/>
</dbReference>
<evidence type="ECO:0000256" key="2">
    <source>
        <dbReference type="SAM" id="SignalP"/>
    </source>
</evidence>
<keyword evidence="1" id="KW-0802">TPR repeat</keyword>
<feature type="repeat" description="TPR" evidence="1">
    <location>
        <begin position="208"/>
        <end position="241"/>
    </location>
</feature>
<dbReference type="EMBL" id="JAGEVG010000001">
    <property type="protein sequence ID" value="MBO3096703.1"/>
    <property type="molecule type" value="Genomic_DNA"/>
</dbReference>
<gene>
    <name evidence="3" type="ORF">J4051_00355</name>
</gene>
<dbReference type="PROSITE" id="PS50293">
    <property type="entry name" value="TPR_REGION"/>
    <property type="match status" value="1"/>
</dbReference>
<dbReference type="Gene3D" id="1.25.40.10">
    <property type="entry name" value="Tetratricopeptide repeat domain"/>
    <property type="match status" value="3"/>
</dbReference>
<organism evidence="3 4">
    <name type="scientific">Gelidibacter pelagius</name>
    <dbReference type="NCBI Taxonomy" id="2819985"/>
    <lineage>
        <taxon>Bacteria</taxon>
        <taxon>Pseudomonadati</taxon>
        <taxon>Bacteroidota</taxon>
        <taxon>Flavobacteriia</taxon>
        <taxon>Flavobacteriales</taxon>
        <taxon>Flavobacteriaceae</taxon>
        <taxon>Gelidibacter</taxon>
    </lineage>
</organism>
<dbReference type="Pfam" id="PF13174">
    <property type="entry name" value="TPR_6"/>
    <property type="match status" value="1"/>
</dbReference>
<dbReference type="InterPro" id="IPR019734">
    <property type="entry name" value="TPR_rpt"/>
</dbReference>
<dbReference type="InterPro" id="IPR011990">
    <property type="entry name" value="TPR-like_helical_dom_sf"/>
</dbReference>
<evidence type="ECO:0000313" key="3">
    <source>
        <dbReference type="EMBL" id="MBO3096703.1"/>
    </source>
</evidence>
<dbReference type="PANTHER" id="PTHR12558">
    <property type="entry name" value="CELL DIVISION CYCLE 16,23,27"/>
    <property type="match status" value="1"/>
</dbReference>
<protein>
    <submittedName>
        <fullName evidence="3">Tetratricopeptide repeat protein</fullName>
    </submittedName>
</protein>
<evidence type="ECO:0000313" key="4">
    <source>
        <dbReference type="Proteomes" id="UP000681315"/>
    </source>
</evidence>
<dbReference type="Pfam" id="PF13181">
    <property type="entry name" value="TPR_8"/>
    <property type="match status" value="2"/>
</dbReference>
<keyword evidence="4" id="KW-1185">Reference proteome</keyword>